<evidence type="ECO:0000256" key="1">
    <source>
        <dbReference type="SAM" id="Phobius"/>
    </source>
</evidence>
<gene>
    <name evidence="2" type="ORF">L3V18_18870</name>
</gene>
<feature type="transmembrane region" description="Helical" evidence="1">
    <location>
        <begin position="43"/>
        <end position="60"/>
    </location>
</feature>
<feature type="transmembrane region" description="Helical" evidence="1">
    <location>
        <begin position="104"/>
        <end position="126"/>
    </location>
</feature>
<reference evidence="2 3" key="3">
    <citation type="submission" date="2022-01" db="EMBL/GenBank/DDBJ databases">
        <authorList>
            <person name="Zhou L.Y."/>
        </authorList>
    </citation>
    <scope>NUCLEOTIDE SEQUENCE [LARGE SCALE GENOMIC DNA]</scope>
    <source>
        <strain evidence="2 3">TLK-CK17</strain>
    </source>
</reference>
<evidence type="ECO:0000313" key="3">
    <source>
        <dbReference type="Proteomes" id="UP001430796"/>
    </source>
</evidence>
<feature type="transmembrane region" description="Helical" evidence="1">
    <location>
        <begin position="138"/>
        <end position="157"/>
    </location>
</feature>
<organism evidence="2 3">
    <name type="scientific">Marilutibacter chinensis</name>
    <dbReference type="NCBI Taxonomy" id="2912247"/>
    <lineage>
        <taxon>Bacteria</taxon>
        <taxon>Pseudomonadati</taxon>
        <taxon>Pseudomonadota</taxon>
        <taxon>Gammaproteobacteria</taxon>
        <taxon>Lysobacterales</taxon>
        <taxon>Lysobacteraceae</taxon>
        <taxon>Marilutibacter</taxon>
    </lineage>
</organism>
<sequence length="213" mass="24120">MNHESTDAALDGGNLYAPPQADLAEPVADARGDEFYVVAKSKFLLLFFVTFGLYQLYWFYRHWALYRRFRNVSLWPVPRAIFAIFFTHALAGEIDDRLNRSRQTYAWSPGTLATAFVVMEIVGRICDRLSSYGIDNPYADWASFGLMFPIGYVLWRIQDAANHACGQPDGDSNRRITWANGIWLVLGALFWLLVLAMLVVPERFAVDVALPAG</sequence>
<protein>
    <submittedName>
        <fullName evidence="2">DUF4234 domain-containing protein</fullName>
    </submittedName>
</protein>
<accession>A0ABS9HY70</accession>
<dbReference type="EMBL" id="JAKJPO010000023">
    <property type="protein sequence ID" value="MCF7223816.1"/>
    <property type="molecule type" value="Genomic_DNA"/>
</dbReference>
<evidence type="ECO:0000313" key="2">
    <source>
        <dbReference type="EMBL" id="MCF7223816.1"/>
    </source>
</evidence>
<name>A0ABS9HY70_9GAMM</name>
<dbReference type="Proteomes" id="UP001430796">
    <property type="component" value="Unassembled WGS sequence"/>
</dbReference>
<feature type="transmembrane region" description="Helical" evidence="1">
    <location>
        <begin position="72"/>
        <end position="92"/>
    </location>
</feature>
<proteinExistence type="predicted"/>
<keyword evidence="1" id="KW-0472">Membrane</keyword>
<keyword evidence="1" id="KW-0812">Transmembrane</keyword>
<reference evidence="2 3" key="2">
    <citation type="submission" date="2022-01" db="EMBL/GenBank/DDBJ databases">
        <title>Lysobacter chinensis sp. nov., a bacterium isolated from cow dung compost.</title>
        <authorList>
            <person name="Liu Y."/>
        </authorList>
    </citation>
    <scope>NUCLEOTIDE SEQUENCE [LARGE SCALE GENOMIC DNA]</scope>
    <source>
        <strain evidence="2 3">TLK-CK17</strain>
    </source>
</reference>
<feature type="transmembrane region" description="Helical" evidence="1">
    <location>
        <begin position="177"/>
        <end position="200"/>
    </location>
</feature>
<keyword evidence="1" id="KW-1133">Transmembrane helix</keyword>
<comment type="caution">
    <text evidence="2">The sequence shown here is derived from an EMBL/GenBank/DDBJ whole genome shotgun (WGS) entry which is preliminary data.</text>
</comment>
<dbReference type="RefSeq" id="WP_237056968.1">
    <property type="nucleotide sequence ID" value="NZ_JAKJPO010000023.1"/>
</dbReference>
<keyword evidence="3" id="KW-1185">Reference proteome</keyword>
<reference evidence="3" key="1">
    <citation type="submission" date="2022-01" db="EMBL/GenBank/DDBJ databases">
        <title>Lysobacter chinensis sp. nov., a bacterium isolated from cow dung compost.</title>
        <authorList>
            <person name="Zhou L.Y."/>
        </authorList>
    </citation>
    <scope>NUCLEOTIDE SEQUENCE [LARGE SCALE GENOMIC DNA]</scope>
    <source>
        <strain evidence="3">TLK-CK17</strain>
    </source>
</reference>